<sequence length="77" mass="8479">MSYRGKKALLSLSRLGLPLFGQWLWKGEGKKSESRDKENTVFVQTASQVGVIFVRDKDARHGNKGPFPSLSCLALAA</sequence>
<accession>A0AAQ4E3T6</accession>
<keyword evidence="2" id="KW-1185">Reference proteome</keyword>
<dbReference type="Proteomes" id="UP001321473">
    <property type="component" value="Unassembled WGS sequence"/>
</dbReference>
<comment type="caution">
    <text evidence="1">The sequence shown here is derived from an EMBL/GenBank/DDBJ whole genome shotgun (WGS) entry which is preliminary data.</text>
</comment>
<reference evidence="1 2" key="1">
    <citation type="journal article" date="2023" name="Arcadia Sci">
        <title>De novo assembly of a long-read Amblyomma americanum tick genome.</title>
        <authorList>
            <person name="Chou S."/>
            <person name="Poskanzer K.E."/>
            <person name="Rollins M."/>
            <person name="Thuy-Boun P.S."/>
        </authorList>
    </citation>
    <scope>NUCLEOTIDE SEQUENCE [LARGE SCALE GENOMIC DNA]</scope>
    <source>
        <strain evidence="1">F_SG_1</strain>
        <tissue evidence="1">Salivary glands</tissue>
    </source>
</reference>
<dbReference type="EMBL" id="JARKHS020022698">
    <property type="protein sequence ID" value="KAK8769361.1"/>
    <property type="molecule type" value="Genomic_DNA"/>
</dbReference>
<gene>
    <name evidence="1" type="ORF">V5799_014175</name>
</gene>
<evidence type="ECO:0000313" key="2">
    <source>
        <dbReference type="Proteomes" id="UP001321473"/>
    </source>
</evidence>
<dbReference type="AlphaFoldDB" id="A0AAQ4E3T6"/>
<protein>
    <submittedName>
        <fullName evidence="1">Uncharacterized protein</fullName>
    </submittedName>
</protein>
<organism evidence="1 2">
    <name type="scientific">Amblyomma americanum</name>
    <name type="common">Lone star tick</name>
    <dbReference type="NCBI Taxonomy" id="6943"/>
    <lineage>
        <taxon>Eukaryota</taxon>
        <taxon>Metazoa</taxon>
        <taxon>Ecdysozoa</taxon>
        <taxon>Arthropoda</taxon>
        <taxon>Chelicerata</taxon>
        <taxon>Arachnida</taxon>
        <taxon>Acari</taxon>
        <taxon>Parasitiformes</taxon>
        <taxon>Ixodida</taxon>
        <taxon>Ixodoidea</taxon>
        <taxon>Ixodidae</taxon>
        <taxon>Amblyomminae</taxon>
        <taxon>Amblyomma</taxon>
    </lineage>
</organism>
<evidence type="ECO:0000313" key="1">
    <source>
        <dbReference type="EMBL" id="KAK8769361.1"/>
    </source>
</evidence>
<name>A0AAQ4E3T6_AMBAM</name>
<proteinExistence type="predicted"/>